<evidence type="ECO:0000313" key="2">
    <source>
        <dbReference type="EMBL" id="GMH62110.1"/>
    </source>
</evidence>
<feature type="transmembrane region" description="Helical" evidence="1">
    <location>
        <begin position="27"/>
        <end position="53"/>
    </location>
</feature>
<evidence type="ECO:0000313" key="3">
    <source>
        <dbReference type="Proteomes" id="UP001165085"/>
    </source>
</evidence>
<dbReference type="AlphaFoldDB" id="A0A9W7A692"/>
<accession>A0A9W7A692</accession>
<name>A0A9W7A692_9STRA</name>
<feature type="transmembrane region" description="Helical" evidence="1">
    <location>
        <begin position="59"/>
        <end position="79"/>
    </location>
</feature>
<dbReference type="EMBL" id="BRXY01000075">
    <property type="protein sequence ID" value="GMH62110.1"/>
    <property type="molecule type" value="Genomic_DNA"/>
</dbReference>
<dbReference type="Gene3D" id="3.60.10.10">
    <property type="entry name" value="Endonuclease/exonuclease/phosphatase"/>
    <property type="match status" value="1"/>
</dbReference>
<keyword evidence="1" id="KW-0812">Transmembrane</keyword>
<reference evidence="3" key="1">
    <citation type="journal article" date="2023" name="Commun. Biol.">
        <title>Genome analysis of Parmales, the sister group of diatoms, reveals the evolutionary specialization of diatoms from phago-mixotrophs to photoautotrophs.</title>
        <authorList>
            <person name="Ban H."/>
            <person name="Sato S."/>
            <person name="Yoshikawa S."/>
            <person name="Yamada K."/>
            <person name="Nakamura Y."/>
            <person name="Ichinomiya M."/>
            <person name="Sato N."/>
            <person name="Blanc-Mathieu R."/>
            <person name="Endo H."/>
            <person name="Kuwata A."/>
            <person name="Ogata H."/>
        </authorList>
    </citation>
    <scope>NUCLEOTIDE SEQUENCE [LARGE SCALE GENOMIC DNA]</scope>
    <source>
        <strain evidence="3">NIES 3701</strain>
    </source>
</reference>
<dbReference type="PANTHER" id="PTHR16320">
    <property type="entry name" value="SPHINGOMYELINASE FAMILY MEMBER"/>
    <property type="match status" value="1"/>
</dbReference>
<keyword evidence="1" id="KW-1133">Transmembrane helix</keyword>
<dbReference type="GO" id="GO:0005737">
    <property type="term" value="C:cytoplasm"/>
    <property type="evidence" value="ECO:0007669"/>
    <property type="project" value="TreeGrafter"/>
</dbReference>
<protein>
    <recommendedName>
        <fullName evidence="4">Endonuclease/exonuclease/phosphatase domain-containing protein</fullName>
    </recommendedName>
</protein>
<dbReference type="InterPro" id="IPR036691">
    <property type="entry name" value="Endo/exonu/phosph_ase_sf"/>
</dbReference>
<dbReference type="Proteomes" id="UP001165085">
    <property type="component" value="Unassembled WGS sequence"/>
</dbReference>
<dbReference type="InterPro" id="IPR038772">
    <property type="entry name" value="Sph/SMPD2-like"/>
</dbReference>
<dbReference type="PANTHER" id="PTHR16320:SF1">
    <property type="entry name" value="SPHINGOMYELINASE DDB_G0288017"/>
    <property type="match status" value="1"/>
</dbReference>
<gene>
    <name evidence="2" type="ORF">TrST_g14180</name>
</gene>
<sequence length="377" mass="42256">MPFKFYSQNVCCLPLFASERSLQTGSLLGAAIATLTLFFCLPTFPIFVSVFMALITTGLVFPMSYFTYLPISAILSFFANDMKHQRLEEIARRCVTVVDMKDSKIRDLTKVGVIKTSSGSDFSTCTPKYDAVILQEFYGCVYSDRSRSYFVNIMKQAGYEFHSKSDNGIIQNFPSLWANSGMAIFSPHELKDERECCFSNQLAYDKFLVRRGSLTATVKYPLNSGKFKDVNVTSVHIGPPASVLTFFNWLPPWFFSLLDKFPIQISDLSSEISPNNSLICGDFNAIINGSDYEIIKNSFKIYNHLTGHFENNPKTTANPLGEILLTRGLRQPKCLDYVFSSFPGSADIDVKSWACEEKAGFQFTSDHGPIVGVIDVE</sequence>
<dbReference type="SUPFAM" id="SSF56219">
    <property type="entry name" value="DNase I-like"/>
    <property type="match status" value="1"/>
</dbReference>
<comment type="caution">
    <text evidence="2">The sequence shown here is derived from an EMBL/GenBank/DDBJ whole genome shotgun (WGS) entry which is preliminary data.</text>
</comment>
<proteinExistence type="predicted"/>
<dbReference type="GO" id="GO:0004767">
    <property type="term" value="F:sphingomyelin phosphodiesterase activity"/>
    <property type="evidence" value="ECO:0007669"/>
    <property type="project" value="InterPro"/>
</dbReference>
<organism evidence="2 3">
    <name type="scientific">Triparma strigata</name>
    <dbReference type="NCBI Taxonomy" id="1606541"/>
    <lineage>
        <taxon>Eukaryota</taxon>
        <taxon>Sar</taxon>
        <taxon>Stramenopiles</taxon>
        <taxon>Ochrophyta</taxon>
        <taxon>Bolidophyceae</taxon>
        <taxon>Parmales</taxon>
        <taxon>Triparmaceae</taxon>
        <taxon>Triparma</taxon>
    </lineage>
</organism>
<keyword evidence="1" id="KW-0472">Membrane</keyword>
<keyword evidence="3" id="KW-1185">Reference proteome</keyword>
<evidence type="ECO:0008006" key="4">
    <source>
        <dbReference type="Google" id="ProtNLM"/>
    </source>
</evidence>
<evidence type="ECO:0000256" key="1">
    <source>
        <dbReference type="SAM" id="Phobius"/>
    </source>
</evidence>
<dbReference type="OrthoDB" id="190998at2759"/>